<dbReference type="AlphaFoldDB" id="A0A0F4QLQ3"/>
<protein>
    <submittedName>
        <fullName evidence="1">Uncharacterized protein</fullName>
    </submittedName>
</protein>
<name>A0A0F4QLQ3_9GAMM</name>
<dbReference type="EMBL" id="JXYA01000034">
    <property type="protein sequence ID" value="KJZ07577.1"/>
    <property type="molecule type" value="Genomic_DNA"/>
</dbReference>
<accession>A0A0F4QLQ3</accession>
<keyword evidence="2" id="KW-1185">Reference proteome</keyword>
<reference evidence="1 2" key="1">
    <citation type="journal article" date="2015" name="BMC Genomics">
        <title>Genome mining reveals unlocked bioactive potential of marine Gram-negative bacteria.</title>
        <authorList>
            <person name="Machado H."/>
            <person name="Sonnenschein E.C."/>
            <person name="Melchiorsen J."/>
            <person name="Gram L."/>
        </authorList>
    </citation>
    <scope>NUCLEOTIDE SEQUENCE [LARGE SCALE GENOMIC DNA]</scope>
    <source>
        <strain evidence="1 2">S2471</strain>
    </source>
</reference>
<gene>
    <name evidence="1" type="ORF">TW77_14870</name>
</gene>
<organism evidence="1 2">
    <name type="scientific">Pseudoalteromonas rubra</name>
    <dbReference type="NCBI Taxonomy" id="43658"/>
    <lineage>
        <taxon>Bacteria</taxon>
        <taxon>Pseudomonadati</taxon>
        <taxon>Pseudomonadota</taxon>
        <taxon>Gammaproteobacteria</taxon>
        <taxon>Alteromonadales</taxon>
        <taxon>Pseudoalteromonadaceae</taxon>
        <taxon>Pseudoalteromonas</taxon>
    </lineage>
</organism>
<dbReference type="Proteomes" id="UP000033452">
    <property type="component" value="Unassembled WGS sequence"/>
</dbReference>
<dbReference type="OrthoDB" id="8609885at2"/>
<sequence>MQISFQYRYSVSRSPVSIKFNAESDLGGMVRFGTFFSIQTSPLSIKFDGKEPTDPTDEPTELVSYCQYGWNRSSTRTSYIMFCEHQREHLHITANTSWDILVTDMVLSHLGFWQYKLDFQTVELTMPVIQQPMVGTHVSVGAAPVLPIADLALLPWGSAVTVSECCNHLWKGQVVRSNDGLCWQTHTPIQQAITTIAYAPREPELICVWSMHPKPGIVELSFNIDFQPEQELAFSIPEKTCFWSLPGGLIRSNDDIPTLDRKIPIEPQIQRSYIMQPTITCKRVSDNVDILITSFNHAFERGQFAATGSIRFCSRIDMERALGHELIVSINGYEYVVICEQPNTSSKFGSVSFSASIRGRFATLSTPYARETNYTNPTAKTLAGIMSDTLTNTGWALDNRMVDYAIPKGAFSYRGLTPASALLRVAQSIGGILDFDDVNKTVSVIPEWPVTPWDTDNAVCDVILNDSLILEHNTRQTISPEHTAVFVRGEQQGVACKIKRAGTLGDQYAYDVVDSLITDNQAARQRGTCELARSGNKQISELRAKLTAELPPFRPGMLIGIRYSDSLYKATCDSASISASINAQGAITVNQHIRVVANV</sequence>
<dbReference type="PATRIC" id="fig|43658.5.peg.3146"/>
<proteinExistence type="predicted"/>
<evidence type="ECO:0000313" key="1">
    <source>
        <dbReference type="EMBL" id="KJZ07577.1"/>
    </source>
</evidence>
<comment type="caution">
    <text evidence="1">The sequence shown here is derived from an EMBL/GenBank/DDBJ whole genome shotgun (WGS) entry which is preliminary data.</text>
</comment>
<evidence type="ECO:0000313" key="2">
    <source>
        <dbReference type="Proteomes" id="UP000033452"/>
    </source>
</evidence>